<dbReference type="AlphaFoldDB" id="A0A423KE32"/>
<organism evidence="1 2">
    <name type="scientific">Pseudomonas frederiksbergensis</name>
    <dbReference type="NCBI Taxonomy" id="104087"/>
    <lineage>
        <taxon>Bacteria</taxon>
        <taxon>Pseudomonadati</taxon>
        <taxon>Pseudomonadota</taxon>
        <taxon>Gammaproteobacteria</taxon>
        <taxon>Pseudomonadales</taxon>
        <taxon>Pseudomonadaceae</taxon>
        <taxon>Pseudomonas</taxon>
    </lineage>
</organism>
<proteinExistence type="predicted"/>
<dbReference type="EMBL" id="MOBP01000013">
    <property type="protein sequence ID" value="RON50949.1"/>
    <property type="molecule type" value="Genomic_DNA"/>
</dbReference>
<reference evidence="1 2" key="1">
    <citation type="submission" date="2016-10" db="EMBL/GenBank/DDBJ databases">
        <title>Comparative genome analysis of multiple Pseudomonas spp. focuses on biocontrol and plant growth promoting traits.</title>
        <authorList>
            <person name="Tao X.-Y."/>
            <person name="Taylor C.G."/>
        </authorList>
    </citation>
    <scope>NUCLEOTIDE SEQUENCE [LARGE SCALE GENOMIC DNA]</scope>
    <source>
        <strain evidence="1 2">39A2</strain>
    </source>
</reference>
<dbReference type="RefSeq" id="WP_123408522.1">
    <property type="nucleotide sequence ID" value="NZ_MOBP01000013.1"/>
</dbReference>
<protein>
    <submittedName>
        <fullName evidence="1">Uncharacterized protein</fullName>
    </submittedName>
</protein>
<gene>
    <name evidence="1" type="ORF">BK665_19460</name>
</gene>
<evidence type="ECO:0000313" key="2">
    <source>
        <dbReference type="Proteomes" id="UP000283627"/>
    </source>
</evidence>
<dbReference type="Proteomes" id="UP000283627">
    <property type="component" value="Unassembled WGS sequence"/>
</dbReference>
<evidence type="ECO:0000313" key="1">
    <source>
        <dbReference type="EMBL" id="RON50949.1"/>
    </source>
</evidence>
<sequence length="168" mass="19167">MSISIEESGMVFGPFAEDKVFRIETSPLFTHLGKGLKVSEFVLLRDAPGRPQAAWFIEAKSSAPQEHRIYVEEIRQKFTNSVQLTFAACLKRHPDAEEHLPSEFRNLDLESCNVKCLLVIRNFRKEWIGPLQDTLSKEMRSLVKTMGFSPTSITVINDEKARELNLIT</sequence>
<accession>A0A423KE32</accession>
<dbReference type="OrthoDB" id="582102at2"/>
<comment type="caution">
    <text evidence="1">The sequence shown here is derived from an EMBL/GenBank/DDBJ whole genome shotgun (WGS) entry which is preliminary data.</text>
</comment>
<name>A0A423KE32_9PSED</name>